<dbReference type="Pfam" id="PF17400">
    <property type="entry name" value="DUF5406"/>
    <property type="match status" value="1"/>
</dbReference>
<sequence>MKNYDPNIRWGIHTVKVSFQQWDYKGYVTFVKSGNCKGLNVLDIDADDLYDMKFKENPINFVWFGTDDDGEDWFTMILKNNEDELSVEDEWDCLKDYIVGVEIIDFVEEENEK</sequence>
<gene>
    <name evidence="1" type="ORF">EU507_03790</name>
</gene>
<dbReference type="RefSeq" id="WP_002399401.1">
    <property type="nucleotide sequence ID" value="NZ_BLPO01000002.1"/>
</dbReference>
<dbReference type="AlphaFoldDB" id="A0A8B3RV60"/>
<protein>
    <submittedName>
        <fullName evidence="1">Uncharacterized protein</fullName>
    </submittedName>
</protein>
<accession>A0A8B3RV60</accession>
<proteinExistence type="predicted"/>
<dbReference type="InterPro" id="IPR035387">
    <property type="entry name" value="DUF5406"/>
</dbReference>
<name>A0A8B3RV60_ENTFL</name>
<evidence type="ECO:0000313" key="1">
    <source>
        <dbReference type="EMBL" id="RYU34598.1"/>
    </source>
</evidence>
<evidence type="ECO:0000313" key="2">
    <source>
        <dbReference type="Proteomes" id="UP000292223"/>
    </source>
</evidence>
<dbReference type="EMBL" id="SEWT01000002">
    <property type="protein sequence ID" value="RYU34598.1"/>
    <property type="molecule type" value="Genomic_DNA"/>
</dbReference>
<dbReference type="Proteomes" id="UP000292223">
    <property type="component" value="Unassembled WGS sequence"/>
</dbReference>
<organism evidence="1 2">
    <name type="scientific">Enterococcus faecalis</name>
    <name type="common">Streptococcus faecalis</name>
    <dbReference type="NCBI Taxonomy" id="1351"/>
    <lineage>
        <taxon>Bacteria</taxon>
        <taxon>Bacillati</taxon>
        <taxon>Bacillota</taxon>
        <taxon>Bacilli</taxon>
        <taxon>Lactobacillales</taxon>
        <taxon>Enterococcaceae</taxon>
        <taxon>Enterococcus</taxon>
    </lineage>
</organism>
<comment type="caution">
    <text evidence="1">The sequence shown here is derived from an EMBL/GenBank/DDBJ whole genome shotgun (WGS) entry which is preliminary data.</text>
</comment>
<reference evidence="1 2" key="1">
    <citation type="submission" date="2019-02" db="EMBL/GenBank/DDBJ databases">
        <title>From farm to fork: dissemination of Tn554::fexA-optrA in linezolid-resistant Enterococcus faecalis clones from chicken feces and meat in Tunisia.</title>
        <authorList>
            <person name="Tedim A.P."/>
            <person name="Elghaieb H."/>
            <person name="Abbassi M.S."/>
            <person name="Novais C."/>
            <person name="Hassen A."/>
            <person name="Peixe L."/>
            <person name="Freitas A.R."/>
        </authorList>
    </citation>
    <scope>NUCLEOTIDE SEQUENCE [LARGE SCALE GENOMIC DNA]</scope>
    <source>
        <strain evidence="1 2">728T</strain>
    </source>
</reference>